<dbReference type="KEGG" id="bgt:106061983"/>
<evidence type="ECO:0000256" key="1">
    <source>
        <dbReference type="SAM" id="MobiDB-lite"/>
    </source>
</evidence>
<proteinExistence type="predicted"/>
<accession>A0A2C9LA13</accession>
<name>A0A2C9LA13_BIOGL</name>
<evidence type="ECO:0000313" key="2">
    <source>
        <dbReference type="EnsemblMetazoa" id="BGLB028825-PA"/>
    </source>
</evidence>
<dbReference type="Proteomes" id="UP000076420">
    <property type="component" value="Unassembled WGS sequence"/>
</dbReference>
<feature type="compositionally biased region" description="Polar residues" evidence="1">
    <location>
        <begin position="167"/>
        <end position="180"/>
    </location>
</feature>
<reference evidence="2" key="1">
    <citation type="submission" date="2020-05" db="UniProtKB">
        <authorList>
            <consortium name="EnsemblMetazoa"/>
        </authorList>
    </citation>
    <scope>IDENTIFICATION</scope>
    <source>
        <strain evidence="2">BB02</strain>
    </source>
</reference>
<sequence length="341" mass="38177">MDDILAKKRLNYIRSASDLSIVRTTTELKPTPMHQPRAHKPLEATQSLQGQSLVATVGFLGLSPDWRRNQLKKMGDTIDNSHPSAKTVFEKDRSLSLPPLLEESALSHLHSGSRQLSMSMRAQRMTQNDVIWSTQSSSSSTDNSDDLYMGSGHQSVSRSASDKDSETIASTAPQEETSQAEVPDDDGRVSDLEKELIVGNHVTSKLYEDVHVCAFLVSLQLLVCVLHYVGDMSHKPQATLCHNLIRWSRVPVRHVFAHPYETVNHILFECPFLIRLRQTLLPLQPNINNTLYGSAEQLKKTTHYFVLGTACKRAHSSAAIKLTRRRREEDPISETDSQNAS</sequence>
<dbReference type="VEuPathDB" id="VectorBase:BGLB028825"/>
<organism evidence="2 3">
    <name type="scientific">Biomphalaria glabrata</name>
    <name type="common">Bloodfluke planorb</name>
    <name type="synonym">Freshwater snail</name>
    <dbReference type="NCBI Taxonomy" id="6526"/>
    <lineage>
        <taxon>Eukaryota</taxon>
        <taxon>Metazoa</taxon>
        <taxon>Spiralia</taxon>
        <taxon>Lophotrochozoa</taxon>
        <taxon>Mollusca</taxon>
        <taxon>Gastropoda</taxon>
        <taxon>Heterobranchia</taxon>
        <taxon>Euthyneura</taxon>
        <taxon>Panpulmonata</taxon>
        <taxon>Hygrophila</taxon>
        <taxon>Lymnaeoidea</taxon>
        <taxon>Planorbidae</taxon>
        <taxon>Biomphalaria</taxon>
    </lineage>
</organism>
<gene>
    <name evidence="2" type="primary">106061983</name>
</gene>
<dbReference type="AlphaFoldDB" id="A0A2C9LA13"/>
<protein>
    <submittedName>
        <fullName evidence="2">Uncharacterized protein</fullName>
    </submittedName>
</protein>
<dbReference type="EnsemblMetazoa" id="BGLB028825-RA">
    <property type="protein sequence ID" value="BGLB028825-PA"/>
    <property type="gene ID" value="BGLB028825"/>
</dbReference>
<feature type="compositionally biased region" description="Low complexity" evidence="1">
    <location>
        <begin position="133"/>
        <end position="142"/>
    </location>
</feature>
<feature type="region of interest" description="Disordered" evidence="1">
    <location>
        <begin position="131"/>
        <end position="188"/>
    </location>
</feature>
<evidence type="ECO:0000313" key="3">
    <source>
        <dbReference type="Proteomes" id="UP000076420"/>
    </source>
</evidence>
<dbReference type="VEuPathDB" id="VectorBase:BGLAX_029017"/>
<feature type="region of interest" description="Disordered" evidence="1">
    <location>
        <begin position="322"/>
        <end position="341"/>
    </location>
</feature>
<dbReference type="VEuPathDB" id="VectorBase:BGLAX_028098"/>